<dbReference type="STRING" id="1317124.DW2_02619"/>
<dbReference type="Proteomes" id="UP000028607">
    <property type="component" value="Unassembled WGS sequence"/>
</dbReference>
<protein>
    <submittedName>
        <fullName evidence="1">Uncharacterized protein</fullName>
    </submittedName>
</protein>
<reference evidence="2" key="1">
    <citation type="submission" date="2013-04" db="EMBL/GenBank/DDBJ databases">
        <title>Thioclava sp. 13D2W-2 Genome Sequencing.</title>
        <authorList>
            <person name="Lai Q."/>
            <person name="Li G."/>
            <person name="Shao Z."/>
        </authorList>
    </citation>
    <scope>NUCLEOTIDE SEQUENCE [LARGE SCALE GENOMIC DNA]</scope>
    <source>
        <strain evidence="2">13D2W-2</strain>
    </source>
</reference>
<comment type="caution">
    <text evidence="1">The sequence shown here is derived from an EMBL/GenBank/DDBJ whole genome shotgun (WGS) entry which is preliminary data.</text>
</comment>
<gene>
    <name evidence="1" type="ORF">DW2_02619</name>
</gene>
<evidence type="ECO:0000313" key="1">
    <source>
        <dbReference type="EMBL" id="KFE36168.1"/>
    </source>
</evidence>
<organism evidence="1 2">
    <name type="scientific">Thioclava atlantica</name>
    <dbReference type="NCBI Taxonomy" id="1317124"/>
    <lineage>
        <taxon>Bacteria</taxon>
        <taxon>Pseudomonadati</taxon>
        <taxon>Pseudomonadota</taxon>
        <taxon>Alphaproteobacteria</taxon>
        <taxon>Rhodobacterales</taxon>
        <taxon>Paracoccaceae</taxon>
        <taxon>Thioclava</taxon>
    </lineage>
</organism>
<proteinExistence type="predicted"/>
<dbReference type="AlphaFoldDB" id="A0A085TZM1"/>
<evidence type="ECO:0000313" key="2">
    <source>
        <dbReference type="Proteomes" id="UP000028607"/>
    </source>
</evidence>
<reference evidence="1 2" key="2">
    <citation type="journal article" date="2015" name="Antonie Van Leeuwenhoek">
        <title>Thioclava indica sp. nov., isolated from surface seawater of the Indian Ocean.</title>
        <authorList>
            <person name="Liu Y."/>
            <person name="Lai Q."/>
            <person name="Du J."/>
            <person name="Xu H."/>
            <person name="Jiang L."/>
            <person name="Shao Z."/>
        </authorList>
    </citation>
    <scope>NUCLEOTIDE SEQUENCE [LARGE SCALE GENOMIC DNA]</scope>
    <source>
        <strain evidence="1 2">13D2W-2</strain>
    </source>
</reference>
<dbReference type="EMBL" id="AQRC01000002">
    <property type="protein sequence ID" value="KFE36168.1"/>
    <property type="molecule type" value="Genomic_DNA"/>
</dbReference>
<keyword evidence="2" id="KW-1185">Reference proteome</keyword>
<sequence length="52" mass="5914">MARNLAQFDVNASLIDLRFVSAPRGDSTFGEDIRHVPFDIRREPANSIEVRL</sequence>
<name>A0A085TZM1_9RHOB</name>
<accession>A0A085TZM1</accession>